<dbReference type="EMBL" id="JAHRIP010006384">
    <property type="protein sequence ID" value="MEQ2282150.1"/>
    <property type="molecule type" value="Genomic_DNA"/>
</dbReference>
<dbReference type="Proteomes" id="UP001469553">
    <property type="component" value="Unassembled WGS sequence"/>
</dbReference>
<accession>A0ABV0XL20</accession>
<comment type="caution">
    <text evidence="2">The sequence shown here is derived from an EMBL/GenBank/DDBJ whole genome shotgun (WGS) entry which is preliminary data.</text>
</comment>
<evidence type="ECO:0000256" key="1">
    <source>
        <dbReference type="SAM" id="MobiDB-lite"/>
    </source>
</evidence>
<feature type="region of interest" description="Disordered" evidence="1">
    <location>
        <begin position="51"/>
        <end position="124"/>
    </location>
</feature>
<feature type="compositionally biased region" description="Basic and acidic residues" evidence="1">
    <location>
        <begin position="81"/>
        <end position="96"/>
    </location>
</feature>
<evidence type="ECO:0000313" key="2">
    <source>
        <dbReference type="EMBL" id="MEQ2282150.1"/>
    </source>
</evidence>
<organism evidence="2 3">
    <name type="scientific">Ameca splendens</name>
    <dbReference type="NCBI Taxonomy" id="208324"/>
    <lineage>
        <taxon>Eukaryota</taxon>
        <taxon>Metazoa</taxon>
        <taxon>Chordata</taxon>
        <taxon>Craniata</taxon>
        <taxon>Vertebrata</taxon>
        <taxon>Euteleostomi</taxon>
        <taxon>Actinopterygii</taxon>
        <taxon>Neopterygii</taxon>
        <taxon>Teleostei</taxon>
        <taxon>Neoteleostei</taxon>
        <taxon>Acanthomorphata</taxon>
        <taxon>Ovalentaria</taxon>
        <taxon>Atherinomorphae</taxon>
        <taxon>Cyprinodontiformes</taxon>
        <taxon>Goodeidae</taxon>
        <taxon>Ameca</taxon>
    </lineage>
</organism>
<feature type="non-terminal residue" evidence="2">
    <location>
        <position position="1"/>
    </location>
</feature>
<evidence type="ECO:0000313" key="3">
    <source>
        <dbReference type="Proteomes" id="UP001469553"/>
    </source>
</evidence>
<proteinExistence type="predicted"/>
<feature type="compositionally biased region" description="Acidic residues" evidence="1">
    <location>
        <begin position="114"/>
        <end position="124"/>
    </location>
</feature>
<name>A0ABV0XL20_9TELE</name>
<sequence length="124" mass="13900">ASRSPYLSICLLLPDFHHPPEDSMSLGRYIGPAALQHHKVCVSSLQICRKTSRDKSRSQRHAGSEGSLRRGLRLWDGGYRTPRERRDRVEDGRGAERVLSASRGPRPTGTSSQPEEEECMLGLF</sequence>
<keyword evidence="3" id="KW-1185">Reference proteome</keyword>
<protein>
    <submittedName>
        <fullName evidence="2">Uncharacterized protein</fullName>
    </submittedName>
</protein>
<gene>
    <name evidence="2" type="ORF">AMECASPLE_037515</name>
</gene>
<reference evidence="2 3" key="1">
    <citation type="submission" date="2021-06" db="EMBL/GenBank/DDBJ databases">
        <authorList>
            <person name="Palmer J.M."/>
        </authorList>
    </citation>
    <scope>NUCLEOTIDE SEQUENCE [LARGE SCALE GENOMIC DNA]</scope>
    <source>
        <strain evidence="2 3">AS_MEX2019</strain>
        <tissue evidence="2">Muscle</tissue>
    </source>
</reference>